<accession>A0ACD3SQK4</accession>
<reference evidence="1" key="1">
    <citation type="submission" date="2019-05" db="EMBL/GenBank/DDBJ databases">
        <title>Revised genome assembly of Burkholderiaceae (previously Ralstonia) sp. PBA.</title>
        <authorList>
            <person name="Gan H.M."/>
        </authorList>
    </citation>
    <scope>NUCLEOTIDE SEQUENCE</scope>
    <source>
        <strain evidence="1">PBA</strain>
    </source>
</reference>
<sequence>MSEAALPRSYLFVPANRPERLDKALQSGADAVIVDLEDAVPPADKRAARESLLAWLTAEASVLVRVNGPDTEWFEDDVRLASHPGVAGIVLPKTERPAHLARVAAHCHEACGLYPIVETAGAFEDLVALARSPRVVRLMFGSLDLQVDLGVTEAAGDELLFFRAQVVLASRLANIAPPVEGVTTVLDDAERIEADTRRGRTLGFRSKLCIHPRQVAHVHRGFAWSETERDWARRVMEAVASSQGAAVAVDGKMVDMPVIRQATEILQAR</sequence>
<evidence type="ECO:0000313" key="1">
    <source>
        <dbReference type="EMBL" id="TMS58586.1"/>
    </source>
</evidence>
<comment type="caution">
    <text evidence="1">The sequence shown here is derived from an EMBL/GenBank/DDBJ whole genome shotgun (WGS) entry which is preliminary data.</text>
</comment>
<protein>
    <submittedName>
        <fullName evidence="1">CoA ester lyase</fullName>
    </submittedName>
</protein>
<keyword evidence="1" id="KW-0456">Lyase</keyword>
<dbReference type="EMBL" id="AKCV02000015">
    <property type="protein sequence ID" value="TMS58586.1"/>
    <property type="molecule type" value="Genomic_DNA"/>
</dbReference>
<name>A0ACD3SQK4_9BURK</name>
<organism evidence="1 2">
    <name type="scientific">Imbroritus primus</name>
    <dbReference type="NCBI Taxonomy" id="3058603"/>
    <lineage>
        <taxon>Bacteria</taxon>
        <taxon>Pseudomonadati</taxon>
        <taxon>Pseudomonadota</taxon>
        <taxon>Betaproteobacteria</taxon>
        <taxon>Burkholderiales</taxon>
        <taxon>Burkholderiaceae</taxon>
        <taxon>Imbroritus</taxon>
    </lineage>
</organism>
<keyword evidence="2" id="KW-1185">Reference proteome</keyword>
<evidence type="ECO:0000313" key="2">
    <source>
        <dbReference type="Proteomes" id="UP000004277"/>
    </source>
</evidence>
<gene>
    <name evidence="1" type="ORF">MW7_007645</name>
</gene>
<dbReference type="Proteomes" id="UP000004277">
    <property type="component" value="Unassembled WGS sequence"/>
</dbReference>
<proteinExistence type="predicted"/>